<name>A0A7X6H9P0_9MICC</name>
<reference evidence="2 3" key="1">
    <citation type="submission" date="2020-04" db="EMBL/GenBank/DDBJ databases">
        <title>Arthrobacter sp. nov.</title>
        <authorList>
            <person name="Liu S."/>
        </authorList>
    </citation>
    <scope>NUCLEOTIDE SEQUENCE [LARGE SCALE GENOMIC DNA]</scope>
    <source>
        <strain evidence="2 3">E918</strain>
    </source>
</reference>
<protein>
    <submittedName>
        <fullName evidence="2">Uncharacterized protein</fullName>
    </submittedName>
</protein>
<evidence type="ECO:0000313" key="2">
    <source>
        <dbReference type="EMBL" id="NKX53044.1"/>
    </source>
</evidence>
<sequence>MQIDKQQIIDILQSMGKNDQASQAQSDLPDQVDTERDSGLLSNLGIDVNDLLGRLPGGLGEKLGGLKDSFGGFA</sequence>
<dbReference type="RefSeq" id="WP_168484401.1">
    <property type="nucleotide sequence ID" value="NZ_JAAZSQ010000001.1"/>
</dbReference>
<proteinExistence type="predicted"/>
<keyword evidence="3" id="KW-1185">Reference proteome</keyword>
<evidence type="ECO:0000256" key="1">
    <source>
        <dbReference type="SAM" id="MobiDB-lite"/>
    </source>
</evidence>
<accession>A0A7X6H9P0</accession>
<comment type="caution">
    <text evidence="2">The sequence shown here is derived from an EMBL/GenBank/DDBJ whole genome shotgun (WGS) entry which is preliminary data.</text>
</comment>
<dbReference type="Proteomes" id="UP000544090">
    <property type="component" value="Unassembled WGS sequence"/>
</dbReference>
<evidence type="ECO:0000313" key="3">
    <source>
        <dbReference type="Proteomes" id="UP000544090"/>
    </source>
</evidence>
<dbReference type="AlphaFoldDB" id="A0A7X6H9P0"/>
<feature type="region of interest" description="Disordered" evidence="1">
    <location>
        <begin position="15"/>
        <end position="36"/>
    </location>
</feature>
<organism evidence="2 3">
    <name type="scientific">Arthrobacter mobilis</name>
    <dbReference type="NCBI Taxonomy" id="2724944"/>
    <lineage>
        <taxon>Bacteria</taxon>
        <taxon>Bacillati</taxon>
        <taxon>Actinomycetota</taxon>
        <taxon>Actinomycetes</taxon>
        <taxon>Micrococcales</taxon>
        <taxon>Micrococcaceae</taxon>
        <taxon>Arthrobacter</taxon>
    </lineage>
</organism>
<feature type="compositionally biased region" description="Polar residues" evidence="1">
    <location>
        <begin position="15"/>
        <end position="28"/>
    </location>
</feature>
<dbReference type="EMBL" id="JAAZSQ010000001">
    <property type="protein sequence ID" value="NKX53044.1"/>
    <property type="molecule type" value="Genomic_DNA"/>
</dbReference>
<gene>
    <name evidence="2" type="ORF">HGG74_00545</name>
</gene>